<dbReference type="EMBL" id="CP048882">
    <property type="protein sequence ID" value="QPP05229.1"/>
    <property type="molecule type" value="Genomic_DNA"/>
</dbReference>
<dbReference type="GO" id="GO:0000976">
    <property type="term" value="F:transcription cis-regulatory region binding"/>
    <property type="evidence" value="ECO:0007669"/>
    <property type="project" value="TreeGrafter"/>
</dbReference>
<gene>
    <name evidence="6" type="ORF">G4Z16_01190</name>
</gene>
<proteinExistence type="predicted"/>
<evidence type="ECO:0000256" key="2">
    <source>
        <dbReference type="ARBA" id="ARBA00023125"/>
    </source>
</evidence>
<dbReference type="Pfam" id="PF21351">
    <property type="entry name" value="TetR_C_41"/>
    <property type="match status" value="1"/>
</dbReference>
<dbReference type="InterPro" id="IPR049484">
    <property type="entry name" value="Rv0078-like_C"/>
</dbReference>
<dbReference type="AlphaFoldDB" id="A0A7T1WQF2"/>
<dbReference type="SUPFAM" id="SSF46689">
    <property type="entry name" value="Homeodomain-like"/>
    <property type="match status" value="1"/>
</dbReference>
<dbReference type="PANTHER" id="PTHR30055">
    <property type="entry name" value="HTH-TYPE TRANSCRIPTIONAL REGULATOR RUTR"/>
    <property type="match status" value="1"/>
</dbReference>
<dbReference type="InterPro" id="IPR009057">
    <property type="entry name" value="Homeodomain-like_sf"/>
</dbReference>
<dbReference type="KEGG" id="sbat:G4Z16_01190"/>
<evidence type="ECO:0000313" key="7">
    <source>
        <dbReference type="Proteomes" id="UP000595046"/>
    </source>
</evidence>
<name>A0A7T1WQF2_9ACTN</name>
<keyword evidence="3" id="KW-0804">Transcription</keyword>
<evidence type="ECO:0000256" key="1">
    <source>
        <dbReference type="ARBA" id="ARBA00023015"/>
    </source>
</evidence>
<dbReference type="InterPro" id="IPR001647">
    <property type="entry name" value="HTH_TetR"/>
</dbReference>
<reference evidence="7" key="1">
    <citation type="submission" date="2020-02" db="EMBL/GenBank/DDBJ databases">
        <title>Streptomyces sp. ASO4wet.</title>
        <authorList>
            <person name="Risdian C."/>
            <person name="Landwehr W."/>
            <person name="Schupp P."/>
            <person name="Wink J."/>
        </authorList>
    </citation>
    <scope>NUCLEOTIDE SEQUENCE [LARGE SCALE GENOMIC DNA]</scope>
    <source>
        <strain evidence="7">ASO4wet</strain>
    </source>
</reference>
<dbReference type="Proteomes" id="UP000595046">
    <property type="component" value="Chromosome"/>
</dbReference>
<dbReference type="Pfam" id="PF00440">
    <property type="entry name" value="TetR_N"/>
    <property type="match status" value="1"/>
</dbReference>
<keyword evidence="2 4" id="KW-0238">DNA-binding</keyword>
<feature type="domain" description="HTH tetR-type" evidence="5">
    <location>
        <begin position="9"/>
        <end position="69"/>
    </location>
</feature>
<sequence length="201" mass="21853">MATQKERRRATRRRLLDTARELFAIEGIEDTSTEAVLEAAGTSRGAMYHHFASRDDLVAAVYEEVAAEAVDRARDRLDRDAAPLERLVAGSLAWLDEASRPEVARILVEDGPAALGWERCRQIEERYSLGAITTELRTAAQAGAMELDSADVTARLLSAALAEAVLVMTHAQDRDRAANRRAVEAVVRSLLSGLATNAPTA</sequence>
<dbReference type="PROSITE" id="PS50977">
    <property type="entry name" value="HTH_TETR_2"/>
    <property type="match status" value="1"/>
</dbReference>
<accession>A0A7T1WQF2</accession>
<keyword evidence="1" id="KW-0805">Transcription regulation</keyword>
<organism evidence="6 7">
    <name type="scientific">Streptomyces bathyalis</name>
    <dbReference type="NCBI Taxonomy" id="2710756"/>
    <lineage>
        <taxon>Bacteria</taxon>
        <taxon>Bacillati</taxon>
        <taxon>Actinomycetota</taxon>
        <taxon>Actinomycetes</taxon>
        <taxon>Kitasatosporales</taxon>
        <taxon>Streptomycetaceae</taxon>
        <taxon>Streptomyces</taxon>
    </lineage>
</organism>
<evidence type="ECO:0000256" key="3">
    <source>
        <dbReference type="ARBA" id="ARBA00023163"/>
    </source>
</evidence>
<evidence type="ECO:0000256" key="4">
    <source>
        <dbReference type="PROSITE-ProRule" id="PRU00335"/>
    </source>
</evidence>
<dbReference type="PANTHER" id="PTHR30055:SF234">
    <property type="entry name" value="HTH-TYPE TRANSCRIPTIONAL REGULATOR BETI"/>
    <property type="match status" value="1"/>
</dbReference>
<dbReference type="PRINTS" id="PR00455">
    <property type="entry name" value="HTHTETR"/>
</dbReference>
<dbReference type="InterPro" id="IPR050109">
    <property type="entry name" value="HTH-type_TetR-like_transc_reg"/>
</dbReference>
<dbReference type="RefSeq" id="WP_197348734.1">
    <property type="nucleotide sequence ID" value="NZ_CP048882.1"/>
</dbReference>
<dbReference type="GO" id="GO:0003700">
    <property type="term" value="F:DNA-binding transcription factor activity"/>
    <property type="evidence" value="ECO:0007669"/>
    <property type="project" value="TreeGrafter"/>
</dbReference>
<protein>
    <submittedName>
        <fullName evidence="6">TetR/AcrR family transcriptional regulator</fullName>
    </submittedName>
</protein>
<evidence type="ECO:0000259" key="5">
    <source>
        <dbReference type="PROSITE" id="PS50977"/>
    </source>
</evidence>
<dbReference type="Gene3D" id="1.10.357.10">
    <property type="entry name" value="Tetracycline Repressor, domain 2"/>
    <property type="match status" value="1"/>
</dbReference>
<evidence type="ECO:0000313" key="6">
    <source>
        <dbReference type="EMBL" id="QPP05229.1"/>
    </source>
</evidence>
<feature type="DNA-binding region" description="H-T-H motif" evidence="4">
    <location>
        <begin position="32"/>
        <end position="51"/>
    </location>
</feature>
<keyword evidence="7" id="KW-1185">Reference proteome</keyword>